<name>A0A3N1ZR69_9ACTN</name>
<dbReference type="EMBL" id="RKHG01000001">
    <property type="protein sequence ID" value="ROR53374.1"/>
    <property type="molecule type" value="Genomic_DNA"/>
</dbReference>
<accession>A0A3N1ZR69</accession>
<proteinExistence type="predicted"/>
<evidence type="ECO:0000313" key="3">
    <source>
        <dbReference type="Proteomes" id="UP000275749"/>
    </source>
</evidence>
<dbReference type="Pfam" id="PF01145">
    <property type="entry name" value="Band_7"/>
    <property type="match status" value="1"/>
</dbReference>
<evidence type="ECO:0000313" key="2">
    <source>
        <dbReference type="EMBL" id="ROR53374.1"/>
    </source>
</evidence>
<dbReference type="Proteomes" id="UP000275749">
    <property type="component" value="Unassembled WGS sequence"/>
</dbReference>
<reference evidence="2 3" key="1">
    <citation type="submission" date="2018-11" db="EMBL/GenBank/DDBJ databases">
        <title>Sequencing the genomes of 1000 actinobacteria strains.</title>
        <authorList>
            <person name="Klenk H.-P."/>
        </authorList>
    </citation>
    <scope>NUCLEOTIDE SEQUENCE [LARGE SCALE GENOMIC DNA]</scope>
    <source>
        <strain evidence="2 3">DSM 10546</strain>
    </source>
</reference>
<protein>
    <submittedName>
        <fullName evidence="2">SPFH domain/Band 7 family protein</fullName>
    </submittedName>
</protein>
<dbReference type="InterPro" id="IPR001107">
    <property type="entry name" value="Band_7"/>
</dbReference>
<gene>
    <name evidence="2" type="ORF">EDD41_0519</name>
</gene>
<dbReference type="RefSeq" id="WP_170165205.1">
    <property type="nucleotide sequence ID" value="NZ_RKHG01000001.1"/>
</dbReference>
<dbReference type="AlphaFoldDB" id="A0A3N1ZR69"/>
<comment type="caution">
    <text evidence="2">The sequence shown here is derived from an EMBL/GenBank/DDBJ whole genome shotgun (WGS) entry which is preliminary data.</text>
</comment>
<feature type="domain" description="Band 7" evidence="1">
    <location>
        <begin position="72"/>
        <end position="255"/>
    </location>
</feature>
<evidence type="ECO:0000259" key="1">
    <source>
        <dbReference type="Pfam" id="PF01145"/>
    </source>
</evidence>
<sequence>MFLLATALIVVGMIALFSARGLSSTPTVIQPGKGKGGRTTTGPAPRGAARTLGAVALAGGVLALAASCATLVPTQQVGIRVAFGRPVGTLQNGLHVKAPWERVVKMDGTVQIDDNLGENRTEIRLGNQSVAYVQNAVRWRIKSDAADRLYRDHKTFERIGPALQEQELSAALNEAFKDYNPLATATGDAKSLDEVAVQVKQRLEKKIGDRLVIDSVIIPKVDFDPQTQSRIDAYQTEVGNTRIAEQRKKTAAAEAAANKELAASVSKDPNVLVSKCMDQMTEMVQKGQQIPVGFSCWPASSGTGGVIVNSTPTTATAPKK</sequence>
<organism evidence="2 3">
    <name type="scientific">Luteococcus japonicus</name>
    <dbReference type="NCBI Taxonomy" id="33984"/>
    <lineage>
        <taxon>Bacteria</taxon>
        <taxon>Bacillati</taxon>
        <taxon>Actinomycetota</taxon>
        <taxon>Actinomycetes</taxon>
        <taxon>Propionibacteriales</taxon>
        <taxon>Propionibacteriaceae</taxon>
        <taxon>Luteococcus</taxon>
    </lineage>
</organism>